<dbReference type="PANTHER" id="PTHR30537:SF3">
    <property type="entry name" value="TRANSCRIPTIONAL REGULATORY PROTEIN"/>
    <property type="match status" value="1"/>
</dbReference>
<reference evidence="6 7" key="1">
    <citation type="submission" date="2024-07" db="EMBL/GenBank/DDBJ databases">
        <title>Marimonas sp.nov., isolated from tidal-flat sediment.</title>
        <authorList>
            <person name="Jayan J.N."/>
            <person name="Lee S.S."/>
        </authorList>
    </citation>
    <scope>NUCLEOTIDE SEQUENCE [LARGE SCALE GENOMIC DNA]</scope>
    <source>
        <strain evidence="6 7">MJW-29</strain>
    </source>
</reference>
<evidence type="ECO:0000256" key="2">
    <source>
        <dbReference type="ARBA" id="ARBA00023015"/>
    </source>
</evidence>
<dbReference type="InterPro" id="IPR005119">
    <property type="entry name" value="LysR_subst-bd"/>
</dbReference>
<dbReference type="EMBL" id="JBFNXX010000001">
    <property type="protein sequence ID" value="MEW9918293.1"/>
    <property type="molecule type" value="Genomic_DNA"/>
</dbReference>
<evidence type="ECO:0000256" key="3">
    <source>
        <dbReference type="ARBA" id="ARBA00023125"/>
    </source>
</evidence>
<dbReference type="Gene3D" id="3.40.190.290">
    <property type="match status" value="1"/>
</dbReference>
<evidence type="ECO:0000313" key="7">
    <source>
        <dbReference type="Proteomes" id="UP001556098"/>
    </source>
</evidence>
<dbReference type="InterPro" id="IPR036390">
    <property type="entry name" value="WH_DNA-bd_sf"/>
</dbReference>
<dbReference type="Proteomes" id="UP001556098">
    <property type="component" value="Unassembled WGS sequence"/>
</dbReference>
<dbReference type="SUPFAM" id="SSF46785">
    <property type="entry name" value="Winged helix' DNA-binding domain"/>
    <property type="match status" value="1"/>
</dbReference>
<keyword evidence="3" id="KW-0238">DNA-binding</keyword>
<evidence type="ECO:0000259" key="5">
    <source>
        <dbReference type="PROSITE" id="PS50931"/>
    </source>
</evidence>
<dbReference type="InterPro" id="IPR036388">
    <property type="entry name" value="WH-like_DNA-bd_sf"/>
</dbReference>
<dbReference type="Pfam" id="PF00126">
    <property type="entry name" value="HTH_1"/>
    <property type="match status" value="1"/>
</dbReference>
<comment type="similarity">
    <text evidence="1">Belongs to the LysR transcriptional regulatory family.</text>
</comment>
<feature type="domain" description="HTH lysR-type" evidence="5">
    <location>
        <begin position="6"/>
        <end position="63"/>
    </location>
</feature>
<evidence type="ECO:0000256" key="1">
    <source>
        <dbReference type="ARBA" id="ARBA00009437"/>
    </source>
</evidence>
<dbReference type="RefSeq" id="WP_367875996.1">
    <property type="nucleotide sequence ID" value="NZ_JBFNXX010000001.1"/>
</dbReference>
<keyword evidence="7" id="KW-1185">Reference proteome</keyword>
<dbReference type="Pfam" id="PF03466">
    <property type="entry name" value="LysR_substrate"/>
    <property type="match status" value="1"/>
</dbReference>
<evidence type="ECO:0000256" key="4">
    <source>
        <dbReference type="ARBA" id="ARBA00023163"/>
    </source>
</evidence>
<organism evidence="6 7">
    <name type="scientific">Sulfitobacter sediminis</name>
    <dbReference type="NCBI Taxonomy" id="3234186"/>
    <lineage>
        <taxon>Bacteria</taxon>
        <taxon>Pseudomonadati</taxon>
        <taxon>Pseudomonadota</taxon>
        <taxon>Alphaproteobacteria</taxon>
        <taxon>Rhodobacterales</taxon>
        <taxon>Roseobacteraceae</taxon>
        <taxon>Sulfitobacter</taxon>
    </lineage>
</organism>
<dbReference type="Gene3D" id="1.10.10.10">
    <property type="entry name" value="Winged helix-like DNA-binding domain superfamily/Winged helix DNA-binding domain"/>
    <property type="match status" value="1"/>
</dbReference>
<protein>
    <submittedName>
        <fullName evidence="6">LysR family transcriptional regulator</fullName>
    </submittedName>
</protein>
<comment type="caution">
    <text evidence="6">The sequence shown here is derived from an EMBL/GenBank/DDBJ whole genome shotgun (WGS) entry which is preliminary data.</text>
</comment>
<sequence>MDQDQPDWNLLRAFEATAQEGSLSAAARRLGLTQPTLSRQIAALEDRLALMLFERNGRYLHLTDAGRELLPHVQDMGDAANRLSLSASGQQSDLAGLVRITASEVASAHMLPPILQSLRLRAPQIIAEVVAGDDIRNLMTREADIALRHVRPEQPNLIARLIAERKGYFYATTGYLDKRGRPETLADLAEHDWIGMGDLKRVLEYMFSLNLPITEDNFRVRTESGLVAWEMCKTGLGIIPMDETVAAGTPGLEKILPDELVVTFPLWLVAHREVHTNPRIRLVYDLLGEALG</sequence>
<gene>
    <name evidence="6" type="ORF">AB2B41_01650</name>
</gene>
<proteinExistence type="inferred from homology"/>
<keyword evidence="2" id="KW-0805">Transcription regulation</keyword>
<dbReference type="PANTHER" id="PTHR30537">
    <property type="entry name" value="HTH-TYPE TRANSCRIPTIONAL REGULATOR"/>
    <property type="match status" value="1"/>
</dbReference>
<dbReference type="SUPFAM" id="SSF53850">
    <property type="entry name" value="Periplasmic binding protein-like II"/>
    <property type="match status" value="1"/>
</dbReference>
<name>A0ABV3RH54_9RHOB</name>
<dbReference type="PRINTS" id="PR00039">
    <property type="entry name" value="HTHLYSR"/>
</dbReference>
<keyword evidence="4" id="KW-0804">Transcription</keyword>
<dbReference type="InterPro" id="IPR058163">
    <property type="entry name" value="LysR-type_TF_proteobact-type"/>
</dbReference>
<accession>A0ABV3RH54</accession>
<evidence type="ECO:0000313" key="6">
    <source>
        <dbReference type="EMBL" id="MEW9918293.1"/>
    </source>
</evidence>
<dbReference type="InterPro" id="IPR000847">
    <property type="entry name" value="LysR_HTH_N"/>
</dbReference>
<dbReference type="PROSITE" id="PS50931">
    <property type="entry name" value="HTH_LYSR"/>
    <property type="match status" value="1"/>
</dbReference>